<sequence length="79" mass="9146">MRDIPVDAGLEEIEFDFTPVEMKAMYRPSLALEVYDVDDEIEITSIGVLGSKLLVRLQRRTGKIAHIKAVWEERYLYDS</sequence>
<gene>
    <name evidence="1" type="ORF">JA13_029</name>
</gene>
<dbReference type="Proteomes" id="UP000263742">
    <property type="component" value="Segment"/>
</dbReference>
<proteinExistence type="predicted"/>
<dbReference type="EMBL" id="MH460460">
    <property type="protein sequence ID" value="AXG66432.1"/>
    <property type="molecule type" value="Genomic_DNA"/>
</dbReference>
<evidence type="ECO:0000313" key="1">
    <source>
        <dbReference type="EMBL" id="AXG66432.1"/>
    </source>
</evidence>
<reference evidence="1 2" key="1">
    <citation type="journal article" date="2018" name="Front. Microbiol.">
        <title>Jumbo Bacteriophages Are Represented Within an Increasing Diversity of Environmental Viruses Infecting the Emerging Phytopathogen, Dickeya solani.</title>
        <authorList>
            <person name="Day A.W."/>
            <person name="Ahn J."/>
            <person name="Salmond G.P.C."/>
        </authorList>
    </citation>
    <scope>NUCLEOTIDE SEQUENCE [LARGE SCALE GENOMIC DNA]</scope>
</reference>
<organism evidence="1 2">
    <name type="scientific">Dickeya phage vB_DsoM_JA13</name>
    <dbReference type="NCBI Taxonomy" id="2283030"/>
    <lineage>
        <taxon>Viruses</taxon>
        <taxon>Duplodnaviria</taxon>
        <taxon>Heunggongvirae</taxon>
        <taxon>Uroviricota</taxon>
        <taxon>Caudoviricetes</taxon>
        <taxon>Salmondvirus</taxon>
        <taxon>Salmondvirus JA11</taxon>
    </lineage>
</organism>
<accession>A0A384ZW16</accession>
<evidence type="ECO:0000313" key="2">
    <source>
        <dbReference type="Proteomes" id="UP000263742"/>
    </source>
</evidence>
<protein>
    <submittedName>
        <fullName evidence="1">Uncharacterized protein</fullName>
    </submittedName>
</protein>
<name>A0A384ZW16_9CAUD</name>